<keyword evidence="4" id="KW-0067">ATP-binding</keyword>
<dbReference type="InterPro" id="IPR014818">
    <property type="entry name" value="Phage/plasmid_primase_P4_C"/>
</dbReference>
<reference evidence="6" key="1">
    <citation type="submission" date="2018-05" db="EMBL/GenBank/DDBJ databases">
        <title>Complete Genome Sequence of a Novel Sea Otter Poxvirus.</title>
        <authorList>
            <person name="Jacob J.M."/>
            <person name="Subramaniam K."/>
            <person name="Tu S.-L."/>
            <person name="Nielsen O."/>
            <person name="Tuomi P.A."/>
            <person name="Upton C."/>
            <person name="Waltzek T.B."/>
        </authorList>
    </citation>
    <scope>NUCLEOTIDE SEQUENCE [LARGE SCALE GENOMIC DNA]</scope>
    <source>
        <strain evidence="6">ELK</strain>
    </source>
</reference>
<dbReference type="OrthoDB" id="511at10239"/>
<keyword evidence="3" id="KW-0347">Helicase</keyword>
<dbReference type="Pfam" id="PF03288">
    <property type="entry name" value="Pox_D5"/>
    <property type="match status" value="1"/>
</dbReference>
<dbReference type="GO" id="GO:0004386">
    <property type="term" value="F:helicase activity"/>
    <property type="evidence" value="ECO:0007669"/>
    <property type="project" value="UniProtKB-KW"/>
</dbReference>
<dbReference type="Pfam" id="PF08706">
    <property type="entry name" value="D5_N"/>
    <property type="match status" value="1"/>
</dbReference>
<evidence type="ECO:0000313" key="7">
    <source>
        <dbReference type="Proteomes" id="UP000249273"/>
    </source>
</evidence>
<dbReference type="PANTHER" id="PTHR35372:SF2">
    <property type="entry name" value="SF3 HELICASE DOMAIN-CONTAINING PROTEIN"/>
    <property type="match status" value="1"/>
</dbReference>
<feature type="domain" description="SF3 helicase" evidence="5">
    <location>
        <begin position="478"/>
        <end position="640"/>
    </location>
</feature>
<evidence type="ECO:0000256" key="3">
    <source>
        <dbReference type="ARBA" id="ARBA00022806"/>
    </source>
</evidence>
<dbReference type="PANTHER" id="PTHR35372">
    <property type="entry name" value="ATP BINDING PROTEIN-RELATED"/>
    <property type="match status" value="1"/>
</dbReference>
<dbReference type="GO" id="GO:0016787">
    <property type="term" value="F:hydrolase activity"/>
    <property type="evidence" value="ECO:0007669"/>
    <property type="project" value="UniProtKB-KW"/>
</dbReference>
<evidence type="ECO:0000313" key="6">
    <source>
        <dbReference type="EMBL" id="AWU47126.1"/>
    </source>
</evidence>
<accession>A0A2U9QHR1</accession>
<dbReference type="InterPro" id="IPR004968">
    <property type="entry name" value="DNA_primase/NTPase_C"/>
</dbReference>
<dbReference type="InterPro" id="IPR027417">
    <property type="entry name" value="P-loop_NTPase"/>
</dbReference>
<dbReference type="Gene3D" id="3.40.50.300">
    <property type="entry name" value="P-loop containing nucleotide triphosphate hydrolases"/>
    <property type="match status" value="1"/>
</dbReference>
<gene>
    <name evidence="6" type="primary">SOPV-ELK-081</name>
</gene>
<name>A0A2U9QHR1_9POXV</name>
<sequence>MATSVVNDIIFVQKRLGVPAIKRRDEDPQYVEAFTCDELEEYIKIHPTCSLFETLRNEDEFSIVRVFLDIDLDSRMSECDFIHALKDLITTYSRFVVKFVRDNCTCSNPDSIIKFMLSNFSITESTNTDKTSSHIVFPNVYTTMDTLIFMKRSLLYLIRTSTNPLIRSIDPAIYRKGATLRVVGTRKSKDCKYIHKKRYPHVDISNYLFTYVNMDVDSCYFELARSNDNTDTMNKVWEPNFIPFADAMRKVRKVIINNIVNFNEITEENFIAIPLIIDYTSACMLCKKKVHKHHHQLAISGDSLRIYKLGNPYSCKVKVISLEGNRLFSAAQQIFSRNVVQLTDRGEHIVWLQNAWRSNDESLLTKLILNMRDSLPEYGIDVLCPRKRKVIECNLRDMLVESIDTDYYPDKLPFNNGVLDLSNDKFCVGDEAKKFMCTVSTGYNICNDNRDKLLLQDKISELYKILDDIQPKTSENAQNRELFERVLSSCLCGITKPCLVFFYGDTATGKSTTKNLLKSVMGSLLIETGQNILTEAMDKGPNPFVGNMHLKRVVFCSELPDFACNGSKRIRSDNIKKLTDHCVVGRMCFSNKINIRNHATIVIDTNYAPVFDRVDNAIMRRIALVKFRTHFSTPAGRLAAENNSSYDKVKPLDEGLEMKIRQHYFRFAFLQVLIGWFQTYHSPILKLEPTPEAIPDFAFHRKVSSLIVSSSVSHLSYIEYLAKLGYMVLDGEIGLMLSLFQQRLQKYFNVKIYGSDIESFINRNKKFNSMGEEYLAFIFIEDLPHK</sequence>
<evidence type="ECO:0000256" key="2">
    <source>
        <dbReference type="ARBA" id="ARBA00022801"/>
    </source>
</evidence>
<dbReference type="RefSeq" id="YP_009480619.1">
    <property type="nucleotide sequence ID" value="NC_037656.1"/>
</dbReference>
<keyword evidence="2" id="KW-0378">Hydrolase</keyword>
<dbReference type="Proteomes" id="UP000249273">
    <property type="component" value="Segment"/>
</dbReference>
<evidence type="ECO:0000256" key="1">
    <source>
        <dbReference type="ARBA" id="ARBA00022741"/>
    </source>
</evidence>
<keyword evidence="1" id="KW-0547">Nucleotide-binding</keyword>
<organism evidence="6">
    <name type="scientific">Sea otter poxvirus</name>
    <dbReference type="NCBI Taxonomy" id="1416741"/>
    <lineage>
        <taxon>Viruses</taxon>
        <taxon>Varidnaviria</taxon>
        <taxon>Bamfordvirae</taxon>
        <taxon>Nucleocytoviricota</taxon>
        <taxon>Pokkesviricetes</taxon>
        <taxon>Chitovirales</taxon>
        <taxon>Poxviridae</taxon>
        <taxon>Chordopoxvirinae</taxon>
        <taxon>Mustelpoxvirus</taxon>
        <taxon>Mustelpoxvirus seaotterpox</taxon>
        <taxon>Sea otterpox virus</taxon>
    </lineage>
</organism>
<protein>
    <submittedName>
        <fullName evidence="6">NTPase</fullName>
    </submittedName>
</protein>
<dbReference type="SUPFAM" id="SSF52540">
    <property type="entry name" value="P-loop containing nucleoside triphosphate hydrolases"/>
    <property type="match status" value="1"/>
</dbReference>
<evidence type="ECO:0000256" key="4">
    <source>
        <dbReference type="ARBA" id="ARBA00022840"/>
    </source>
</evidence>
<dbReference type="GeneID" id="36841078"/>
<dbReference type="InterPro" id="IPR051620">
    <property type="entry name" value="ORF904-like_C"/>
</dbReference>
<proteinExistence type="predicted"/>
<evidence type="ECO:0000259" key="5">
    <source>
        <dbReference type="PROSITE" id="PS51206"/>
    </source>
</evidence>
<dbReference type="InterPro" id="IPR014015">
    <property type="entry name" value="Helicase_SF3_DNA-vir"/>
</dbReference>
<dbReference type="KEGG" id="vg:36841078"/>
<dbReference type="GO" id="GO:0005524">
    <property type="term" value="F:ATP binding"/>
    <property type="evidence" value="ECO:0007669"/>
    <property type="project" value="UniProtKB-KW"/>
</dbReference>
<dbReference type="EMBL" id="MH427217">
    <property type="protein sequence ID" value="AWU47126.1"/>
    <property type="molecule type" value="Genomic_DNA"/>
</dbReference>
<keyword evidence="7" id="KW-1185">Reference proteome</keyword>
<dbReference type="PROSITE" id="PS51206">
    <property type="entry name" value="SF3_HELICASE_1"/>
    <property type="match status" value="1"/>
</dbReference>